<reference evidence="9 10" key="1">
    <citation type="journal article" date="2013" name="BMC Genomics">
        <title>High quality de novo sequencing and assembly of the Saccharomyces arboricolus genome.</title>
        <authorList>
            <person name="Liti G."/>
            <person name="Nguyen Ba A.N."/>
            <person name="Blythe M."/>
            <person name="Mueller C.A."/>
            <person name="Bergstroem A."/>
            <person name="Cubillos F.A."/>
            <person name="Dafhnis-Calas F."/>
            <person name="Khoshraftar S."/>
            <person name="Malla S."/>
            <person name="Mehta N."/>
            <person name="Siow C.C."/>
            <person name="Warringer J."/>
            <person name="Moses A.M."/>
            <person name="Louis E.J."/>
            <person name="Nieduszynski C.A."/>
        </authorList>
    </citation>
    <scope>NUCLEOTIDE SEQUENCE [LARGE SCALE GENOMIC DNA]</scope>
    <source>
        <strain evidence="10">H-6 / AS 2.3317 / CBS 10644</strain>
    </source>
</reference>
<comment type="caution">
    <text evidence="9">The sequence shown here is derived from an EMBL/GenBank/DDBJ whole genome shotgun (WGS) entry which is preliminary data.</text>
</comment>
<evidence type="ECO:0000313" key="9">
    <source>
        <dbReference type="EMBL" id="EJS43684.1"/>
    </source>
</evidence>
<proteinExistence type="inferred from homology"/>
<organism evidence="9 10">
    <name type="scientific">Saccharomyces arboricola (strain H-6 / AS 2.3317 / CBS 10644)</name>
    <name type="common">Yeast</name>
    <dbReference type="NCBI Taxonomy" id="1160507"/>
    <lineage>
        <taxon>Eukaryota</taxon>
        <taxon>Fungi</taxon>
        <taxon>Dikarya</taxon>
        <taxon>Ascomycota</taxon>
        <taxon>Saccharomycotina</taxon>
        <taxon>Saccharomycetes</taxon>
        <taxon>Saccharomycetales</taxon>
        <taxon>Saccharomycetaceae</taxon>
        <taxon>Saccharomyces</taxon>
    </lineage>
</organism>
<comment type="subunit">
    <text evidence="8">Subunit of the heterotrimeric GatFAB amidotransferase (AdT) complex, composed of A, B and F subunits.</text>
</comment>
<keyword evidence="10" id="KW-1185">Reference proteome</keyword>
<evidence type="ECO:0000256" key="2">
    <source>
        <dbReference type="ARBA" id="ARBA00022741"/>
    </source>
</evidence>
<evidence type="ECO:0000256" key="6">
    <source>
        <dbReference type="ARBA" id="ARBA00023128"/>
    </source>
</evidence>
<evidence type="ECO:0000256" key="1">
    <source>
        <dbReference type="ARBA" id="ARBA00022598"/>
    </source>
</evidence>
<protein>
    <recommendedName>
        <fullName evidence="8">Glutamyl-tRNA(Gln) amidotransferase subunit F, mitochondrial</fullName>
        <shortName evidence="8">Glu-AdT subunit F</shortName>
        <ecNumber evidence="8">6.3.5.-</ecNumber>
    </recommendedName>
</protein>
<dbReference type="GO" id="GO:0070681">
    <property type="term" value="P:glutaminyl-tRNAGln biosynthesis via transamidation"/>
    <property type="evidence" value="ECO:0007669"/>
    <property type="project" value="UniProtKB-UniRule"/>
</dbReference>
<accession>J8Q7Y4</accession>
<evidence type="ECO:0000256" key="7">
    <source>
        <dbReference type="ARBA" id="ARBA00023136"/>
    </source>
</evidence>
<keyword evidence="3 8" id="KW-0999">Mitochondrion inner membrane</keyword>
<keyword evidence="4 8" id="KW-0067">ATP-binding</keyword>
<dbReference type="OrthoDB" id="4053592at2759"/>
<dbReference type="GO" id="GO:0050567">
    <property type="term" value="F:glutaminyl-tRNA synthase (glutamine-hydrolyzing) activity"/>
    <property type="evidence" value="ECO:0007669"/>
    <property type="project" value="UniProtKB-UniRule"/>
</dbReference>
<keyword evidence="2 8" id="KW-0547">Nucleotide-binding</keyword>
<dbReference type="GO" id="GO:0005743">
    <property type="term" value="C:mitochondrial inner membrane"/>
    <property type="evidence" value="ECO:0007669"/>
    <property type="project" value="UniProtKB-SubCell"/>
</dbReference>
<dbReference type="HAMAP" id="MF_03151">
    <property type="entry name" value="GatF"/>
    <property type="match status" value="1"/>
</dbReference>
<dbReference type="CDD" id="cd21422">
    <property type="entry name" value="GatF"/>
    <property type="match status" value="1"/>
</dbReference>
<keyword evidence="6 8" id="KW-0496">Mitochondrion</keyword>
<dbReference type="HOGENOM" id="CLU_120617_0_0_1"/>
<evidence type="ECO:0000313" key="10">
    <source>
        <dbReference type="Proteomes" id="UP000006968"/>
    </source>
</evidence>
<dbReference type="EMBL" id="ALIE01000087">
    <property type="protein sequence ID" value="EJS43684.1"/>
    <property type="molecule type" value="Genomic_DNA"/>
</dbReference>
<dbReference type="Proteomes" id="UP000006968">
    <property type="component" value="Chromosome VII"/>
</dbReference>
<dbReference type="Pfam" id="PF20977">
    <property type="entry name" value="GatF"/>
    <property type="match status" value="1"/>
</dbReference>
<evidence type="ECO:0000256" key="5">
    <source>
        <dbReference type="ARBA" id="ARBA00022917"/>
    </source>
</evidence>
<dbReference type="GO" id="GO:0005524">
    <property type="term" value="F:ATP binding"/>
    <property type="evidence" value="ECO:0007669"/>
    <property type="project" value="UniProtKB-KW"/>
</dbReference>
<keyword evidence="1 8" id="KW-0436">Ligase</keyword>
<keyword evidence="7 8" id="KW-0472">Membrane</keyword>
<sequence length="183" mass="20690">MFNGIRLCRIPVANGLSRICSHRLASTGRVEIGKKFENMDQIRDYLSEHVWSVHEYLGTNLGEENLELPPVDFVKRLLRLSGLPLEGADIEGIQMRLAKQLSFINRMHNIPVAGKESMKEYDARLVQRETAQLSYENLLEAIACQEQDAEIGEVSGSWKATELAAESKNGYFVVKEGLLKNRK</sequence>
<comment type="catalytic activity">
    <reaction evidence="8">
        <text>L-glutamyl-tRNA(Gln) + L-glutamine + ATP + H2O = L-glutaminyl-tRNA(Gln) + L-glutamate + ADP + phosphate + H(+)</text>
        <dbReference type="Rhea" id="RHEA:17521"/>
        <dbReference type="Rhea" id="RHEA-COMP:9681"/>
        <dbReference type="Rhea" id="RHEA-COMP:9684"/>
        <dbReference type="ChEBI" id="CHEBI:15377"/>
        <dbReference type="ChEBI" id="CHEBI:15378"/>
        <dbReference type="ChEBI" id="CHEBI:29985"/>
        <dbReference type="ChEBI" id="CHEBI:30616"/>
        <dbReference type="ChEBI" id="CHEBI:43474"/>
        <dbReference type="ChEBI" id="CHEBI:58359"/>
        <dbReference type="ChEBI" id="CHEBI:78520"/>
        <dbReference type="ChEBI" id="CHEBI:78521"/>
        <dbReference type="ChEBI" id="CHEBI:456216"/>
    </reaction>
</comment>
<dbReference type="InterPro" id="IPR027499">
    <property type="entry name" value="GatF"/>
</dbReference>
<dbReference type="EC" id="6.3.5.-" evidence="8"/>
<dbReference type="GO" id="GO:0030956">
    <property type="term" value="C:glutamyl-tRNA(Gln) amidotransferase complex"/>
    <property type="evidence" value="ECO:0007669"/>
    <property type="project" value="UniProtKB-UniRule"/>
</dbReference>
<name>J8Q7Y4_SACAR</name>
<comment type="similarity">
    <text evidence="8">Belongs to the GatF family.</text>
</comment>
<evidence type="ECO:0000256" key="8">
    <source>
        <dbReference type="HAMAP-Rule" id="MF_03151"/>
    </source>
</evidence>
<gene>
    <name evidence="8" type="primary">GTF1</name>
    <name evidence="9" type="ORF">SU7_1259</name>
</gene>
<comment type="function">
    <text evidence="8">Allows the formation of correctly charged Gln-tRNA(Gln) through the transamidation of misacylated Glu-tRNA(Gln) in the mitochondria. The reaction takes place in the presence of glutamine and ATP through an activated gamma-phospho-Glu-tRNA(Gln). Required for proper protein synthesis within the mitochondrion.</text>
</comment>
<dbReference type="GO" id="GO:0032543">
    <property type="term" value="P:mitochondrial translation"/>
    <property type="evidence" value="ECO:0007669"/>
    <property type="project" value="UniProtKB-UniRule"/>
</dbReference>
<dbReference type="AlphaFoldDB" id="J8Q7Y4"/>
<evidence type="ECO:0000256" key="4">
    <source>
        <dbReference type="ARBA" id="ARBA00022840"/>
    </source>
</evidence>
<evidence type="ECO:0000256" key="3">
    <source>
        <dbReference type="ARBA" id="ARBA00022792"/>
    </source>
</evidence>
<comment type="subcellular location">
    <subcellularLocation>
        <location evidence="8">Mitochondrion inner membrane</location>
        <topology evidence="8">Peripheral membrane protein</topology>
        <orientation evidence="8">Matrix side</orientation>
    </subcellularLocation>
</comment>
<keyword evidence="5 8" id="KW-0648">Protein biosynthesis</keyword>